<organism evidence="1 2">
    <name type="scientific">Chitinophaga nivalis</name>
    <dbReference type="NCBI Taxonomy" id="2991709"/>
    <lineage>
        <taxon>Bacteria</taxon>
        <taxon>Pseudomonadati</taxon>
        <taxon>Bacteroidota</taxon>
        <taxon>Chitinophagia</taxon>
        <taxon>Chitinophagales</taxon>
        <taxon>Chitinophagaceae</taxon>
        <taxon>Chitinophaga</taxon>
    </lineage>
</organism>
<keyword evidence="2" id="KW-1185">Reference proteome</keyword>
<dbReference type="InterPro" id="IPR038643">
    <property type="entry name" value="PliI_sf"/>
</dbReference>
<protein>
    <recommendedName>
        <fullName evidence="3">VCBS repeat-containing protein</fullName>
    </recommendedName>
</protein>
<name>A0ABT3IIE9_9BACT</name>
<evidence type="ECO:0008006" key="3">
    <source>
        <dbReference type="Google" id="ProtNLM"/>
    </source>
</evidence>
<proteinExistence type="predicted"/>
<dbReference type="RefSeq" id="WP_264729261.1">
    <property type="nucleotide sequence ID" value="NZ_JAPDNR010000001.1"/>
</dbReference>
<accession>A0ABT3IIE9</accession>
<dbReference type="Gene3D" id="2.40.128.460">
    <property type="entry name" value="Periplasmic lysozyme inhibitor of I-type lysozyme"/>
    <property type="match status" value="1"/>
</dbReference>
<dbReference type="Proteomes" id="UP001207742">
    <property type="component" value="Unassembled WGS sequence"/>
</dbReference>
<comment type="caution">
    <text evidence="1">The sequence shown here is derived from an EMBL/GenBank/DDBJ whole genome shotgun (WGS) entry which is preliminary data.</text>
</comment>
<dbReference type="PROSITE" id="PS51257">
    <property type="entry name" value="PROKAR_LIPOPROTEIN"/>
    <property type="match status" value="1"/>
</dbReference>
<gene>
    <name evidence="1" type="ORF">OL497_07555</name>
</gene>
<reference evidence="1 2" key="1">
    <citation type="submission" date="2022-10" db="EMBL/GenBank/DDBJ databases">
        <title>Chitinophaga nivalis PC15 sp. nov., isolated from Pyeongchang county, South Korea.</title>
        <authorList>
            <person name="Trinh H.N."/>
        </authorList>
    </citation>
    <scope>NUCLEOTIDE SEQUENCE [LARGE SCALE GENOMIC DNA]</scope>
    <source>
        <strain evidence="1 2">PC14</strain>
    </source>
</reference>
<sequence>MKCTNHIFFICGLAVVIGAACNNPLKSDTPQQEDSTITAAPVRDKPEIAFRQDTVTGNYRITALTKNDGNIHNLIIAVGNRKDTTRADSIVERDVKGDMKNMMVADLDANGAPELYCYMVSAGTGRYGKIYAFELNGKQATRISSIALDTLQDKEYKGADTFYIKGRSLVRSFPVVGEGSPEALATHDRREVVYTLFSPKGHEKILQRKP</sequence>
<dbReference type="EMBL" id="JAPDNS010000001">
    <property type="protein sequence ID" value="MCW3483742.1"/>
    <property type="molecule type" value="Genomic_DNA"/>
</dbReference>
<evidence type="ECO:0000313" key="2">
    <source>
        <dbReference type="Proteomes" id="UP001207742"/>
    </source>
</evidence>
<evidence type="ECO:0000313" key="1">
    <source>
        <dbReference type="EMBL" id="MCW3483742.1"/>
    </source>
</evidence>